<dbReference type="Gene3D" id="3.40.50.150">
    <property type="entry name" value="Vaccinia Virus protein VP39"/>
    <property type="match status" value="1"/>
</dbReference>
<dbReference type="SUPFAM" id="SSF53335">
    <property type="entry name" value="S-adenosyl-L-methionine-dependent methyltransferases"/>
    <property type="match status" value="1"/>
</dbReference>
<dbReference type="EMBL" id="ASGP02000007">
    <property type="protein sequence ID" value="KAH9497650.1"/>
    <property type="molecule type" value="Genomic_DNA"/>
</dbReference>
<keyword evidence="7" id="KW-0809">Transit peptide</keyword>
<reference evidence="12" key="1">
    <citation type="submission" date="2013-05" db="EMBL/GenBank/DDBJ databases">
        <authorList>
            <person name="Yim A.K.Y."/>
            <person name="Chan T.F."/>
            <person name="Ji K.M."/>
            <person name="Liu X.Y."/>
            <person name="Zhou J.W."/>
            <person name="Li R.Q."/>
            <person name="Yang K.Y."/>
            <person name="Li J."/>
            <person name="Li M."/>
            <person name="Law P.T.W."/>
            <person name="Wu Y.L."/>
            <person name="Cai Z.L."/>
            <person name="Qin H."/>
            <person name="Bao Y."/>
            <person name="Leung R.K.K."/>
            <person name="Ng P.K.S."/>
            <person name="Zou J."/>
            <person name="Zhong X.J."/>
            <person name="Ran P.X."/>
            <person name="Zhong N.S."/>
            <person name="Liu Z.G."/>
            <person name="Tsui S.K.W."/>
        </authorList>
    </citation>
    <scope>NUCLEOTIDE SEQUENCE</scope>
    <source>
        <strain evidence="12">Derf</strain>
        <tissue evidence="12">Whole organism</tissue>
    </source>
</reference>
<dbReference type="InterPro" id="IPR029063">
    <property type="entry name" value="SAM-dependent_MTases_sf"/>
</dbReference>
<evidence type="ECO:0000313" key="12">
    <source>
        <dbReference type="EMBL" id="KAH9497650.1"/>
    </source>
</evidence>
<organism evidence="12 13">
    <name type="scientific">Dermatophagoides farinae</name>
    <name type="common">American house dust mite</name>
    <dbReference type="NCBI Taxonomy" id="6954"/>
    <lineage>
        <taxon>Eukaryota</taxon>
        <taxon>Metazoa</taxon>
        <taxon>Ecdysozoa</taxon>
        <taxon>Arthropoda</taxon>
        <taxon>Chelicerata</taxon>
        <taxon>Arachnida</taxon>
        <taxon>Acari</taxon>
        <taxon>Acariformes</taxon>
        <taxon>Sarcoptiformes</taxon>
        <taxon>Astigmata</taxon>
        <taxon>Psoroptidia</taxon>
        <taxon>Analgoidea</taxon>
        <taxon>Pyroglyphidae</taxon>
        <taxon>Dermatophagoidinae</taxon>
        <taxon>Dermatophagoides</taxon>
    </lineage>
</organism>
<comment type="subcellular location">
    <subcellularLocation>
        <location evidence="1">Mitochondrion</location>
    </subcellularLocation>
</comment>
<dbReference type="GO" id="GO:0005759">
    <property type="term" value="C:mitochondrial matrix"/>
    <property type="evidence" value="ECO:0007669"/>
    <property type="project" value="TreeGrafter"/>
</dbReference>
<evidence type="ECO:0000256" key="5">
    <source>
        <dbReference type="ARBA" id="ARBA00022691"/>
    </source>
</evidence>
<keyword evidence="9" id="KW-0496">Mitochondrion</keyword>
<evidence type="ECO:0000256" key="10">
    <source>
        <dbReference type="ARBA" id="ARBA00023163"/>
    </source>
</evidence>
<comment type="similarity">
    <text evidence="11">Belongs to the class I-like SAM-binding methyltransferase superfamily. rRNA adenine N(6)-methyltransferase family.</text>
</comment>
<keyword evidence="13" id="KW-1185">Reference proteome</keyword>
<accession>A0A922HPV6</accession>
<dbReference type="GO" id="GO:0006391">
    <property type="term" value="P:transcription initiation at mitochondrial promoter"/>
    <property type="evidence" value="ECO:0007669"/>
    <property type="project" value="TreeGrafter"/>
</dbReference>
<keyword evidence="3 11" id="KW-0489">Methyltransferase</keyword>
<dbReference type="PANTHER" id="PTHR11727:SF13">
    <property type="entry name" value="DIMETHYLADENOSINE TRANSFERASE 2, MITOCHONDRIAL"/>
    <property type="match status" value="1"/>
</dbReference>
<dbReference type="GO" id="GO:0034246">
    <property type="term" value="F:mitochondrial transcription factor activity"/>
    <property type="evidence" value="ECO:0007669"/>
    <property type="project" value="TreeGrafter"/>
</dbReference>
<dbReference type="Pfam" id="PF00398">
    <property type="entry name" value="RrnaAD"/>
    <property type="match status" value="1"/>
</dbReference>
<proteinExistence type="inferred from homology"/>
<evidence type="ECO:0000256" key="4">
    <source>
        <dbReference type="ARBA" id="ARBA00022679"/>
    </source>
</evidence>
<evidence type="ECO:0000256" key="11">
    <source>
        <dbReference type="RuleBase" id="RU362106"/>
    </source>
</evidence>
<evidence type="ECO:0000256" key="9">
    <source>
        <dbReference type="ARBA" id="ARBA00023128"/>
    </source>
</evidence>
<evidence type="ECO:0000256" key="3">
    <source>
        <dbReference type="ARBA" id="ARBA00022603"/>
    </source>
</evidence>
<dbReference type="Proteomes" id="UP000790347">
    <property type="component" value="Unassembled WGS sequence"/>
</dbReference>
<dbReference type="InterPro" id="IPR001737">
    <property type="entry name" value="KsgA/Erm"/>
</dbReference>
<keyword evidence="2 11" id="KW-0698">rRNA processing</keyword>
<evidence type="ECO:0000256" key="8">
    <source>
        <dbReference type="ARBA" id="ARBA00023015"/>
    </source>
</evidence>
<dbReference type="GO" id="GO:0003723">
    <property type="term" value="F:RNA binding"/>
    <property type="evidence" value="ECO:0007669"/>
    <property type="project" value="UniProtKB-KW"/>
</dbReference>
<dbReference type="AlphaFoldDB" id="A0A922HPV6"/>
<dbReference type="EC" id="2.1.1.-" evidence="11"/>
<evidence type="ECO:0000256" key="2">
    <source>
        <dbReference type="ARBA" id="ARBA00022552"/>
    </source>
</evidence>
<dbReference type="GO" id="GO:0000179">
    <property type="term" value="F:rRNA (adenine-N6,N6-)-dimethyltransferase activity"/>
    <property type="evidence" value="ECO:0007669"/>
    <property type="project" value="TreeGrafter"/>
</dbReference>
<dbReference type="PANTHER" id="PTHR11727">
    <property type="entry name" value="DIMETHYLADENOSINE TRANSFERASE"/>
    <property type="match status" value="1"/>
</dbReference>
<keyword evidence="4 11" id="KW-0808">Transferase</keyword>
<reference evidence="12" key="2">
    <citation type="journal article" date="2022" name="Res Sq">
        <title>Comparative Genomics Reveals Insights into the Divergent Evolution of Astigmatic Mites and Household Pest Adaptations.</title>
        <authorList>
            <person name="Xiong Q."/>
            <person name="Wan A.T.-Y."/>
            <person name="Liu X.-Y."/>
            <person name="Fung C.S.-H."/>
            <person name="Xiao X."/>
            <person name="Malainual N."/>
            <person name="Hou J."/>
            <person name="Wang L."/>
            <person name="Wang M."/>
            <person name="Yang K."/>
            <person name="Cui Y."/>
            <person name="Leung E."/>
            <person name="Nong W."/>
            <person name="Shin S.-K."/>
            <person name="Au S."/>
            <person name="Jeong K.Y."/>
            <person name="Chew F.T."/>
            <person name="Hui J."/>
            <person name="Leung T.F."/>
            <person name="Tungtrongchitr A."/>
            <person name="Zhong N."/>
            <person name="Liu Z."/>
            <person name="Tsui S."/>
        </authorList>
    </citation>
    <scope>NUCLEOTIDE SEQUENCE</scope>
    <source>
        <strain evidence="12">Derf</strain>
        <tissue evidence="12">Whole organism</tissue>
    </source>
</reference>
<protein>
    <recommendedName>
        <fullName evidence="11">rRNA adenine N(6)-methyltransferase</fullName>
        <ecNumber evidence="11">2.1.1.-</ecNumber>
    </recommendedName>
</protein>
<keyword evidence="8" id="KW-0805">Transcription regulation</keyword>
<evidence type="ECO:0000313" key="13">
    <source>
        <dbReference type="Proteomes" id="UP000790347"/>
    </source>
</evidence>
<keyword evidence="10" id="KW-0804">Transcription</keyword>
<evidence type="ECO:0000256" key="7">
    <source>
        <dbReference type="ARBA" id="ARBA00022946"/>
    </source>
</evidence>
<keyword evidence="5 11" id="KW-0949">S-adenosyl-L-methionine</keyword>
<evidence type="ECO:0000256" key="6">
    <source>
        <dbReference type="ARBA" id="ARBA00022884"/>
    </source>
</evidence>
<keyword evidence="6" id="KW-0694">RNA-binding</keyword>
<gene>
    <name evidence="12" type="primary">NCBP2</name>
    <name evidence="12" type="ORF">DERF_013622</name>
</gene>
<name>A0A922HPV6_DERFA</name>
<evidence type="ECO:0000256" key="1">
    <source>
        <dbReference type="ARBA" id="ARBA00004173"/>
    </source>
</evidence>
<sequence>MMNKTLLKVAANHMNGSKLQQELLKSYLRKTSNQFICLKNPKVAEKFCKKISNELDCDFNANSYLFEASPGYGILTEQLLKHSNGKIRVFEHVSKRRPHLETLCQKYGNNRMEIIDKQILDFASGNYRLLDLDREDFFRLCFGGLNNNWSFSTNHNQQPQPAFRLFTALSPFFARELLTYLIYSIVRFESFFESGPNEFYLFVPISMYKMMVSKPSRNLHLYTAFTIHMNTLFERYEINLHSSELKNGIDNIKIENRHCSIISSANFAYTNDRKFKSKEAFILIKLKPKPFINQMEADFLIDYVVFVKQSFMKRTNNAIKYYEKLFPGCTIDLIGLGISYHKTLGDLTSDEMFQIFSHVHKLPHYKNSIFKNDH</sequence>
<comment type="caution">
    <text evidence="12">The sequence shown here is derived from an EMBL/GenBank/DDBJ whole genome shotgun (WGS) entry which is preliminary data.</text>
</comment>